<dbReference type="GO" id="GO:0045892">
    <property type="term" value="P:negative regulation of DNA-templated transcription"/>
    <property type="evidence" value="ECO:0007669"/>
    <property type="project" value="UniProtKB-UniRule"/>
</dbReference>
<keyword evidence="8" id="KW-0862">Zinc</keyword>
<dbReference type="Pfam" id="PF22811">
    <property type="entry name" value="Zn_ribbon_NrdR"/>
    <property type="match status" value="1"/>
</dbReference>
<keyword evidence="4 8" id="KW-0067">ATP-binding</keyword>
<dbReference type="HAMAP" id="MF_00440">
    <property type="entry name" value="NrdR"/>
    <property type="match status" value="1"/>
</dbReference>
<accession>A0AAE4Z5H5</accession>
<evidence type="ECO:0000256" key="6">
    <source>
        <dbReference type="ARBA" id="ARBA00023125"/>
    </source>
</evidence>
<name>A0AAE4Z5H5_9BACT</name>
<evidence type="ECO:0000313" key="10">
    <source>
        <dbReference type="EMBL" id="NIR73913.1"/>
    </source>
</evidence>
<keyword evidence="8" id="KW-0479">Metal-binding</keyword>
<dbReference type="GO" id="GO:0005524">
    <property type="term" value="F:ATP binding"/>
    <property type="evidence" value="ECO:0007669"/>
    <property type="project" value="UniProtKB-UniRule"/>
</dbReference>
<protein>
    <recommendedName>
        <fullName evidence="8">Transcriptional repressor NrdR</fullName>
    </recommendedName>
</protein>
<comment type="function">
    <text evidence="8">Negatively regulates transcription of bacterial ribonucleotide reductase nrd genes and operons by binding to NrdR-boxes.</text>
</comment>
<sequence>MRCPYCGQTKNRVVDSRTSREGRAVRRRRECQGCGERFTTYEVVEERPLSIKKRDGSFEPFDRAKLIRGIQLACKKRPVTLAQIEEIADSILEGLERSESGEVESWQIGEQVMHRLRDLDQVAYVRFASVYTNFQDPEEYLETIRDLAQRGGYDAAQLDFLESALGEDLARKSKGKKEPPE</sequence>
<gene>
    <name evidence="8 10" type="primary">nrdR</name>
    <name evidence="10" type="ORF">GWO12_02175</name>
</gene>
<evidence type="ECO:0000313" key="11">
    <source>
        <dbReference type="Proteomes" id="UP000702544"/>
    </source>
</evidence>
<evidence type="ECO:0000256" key="7">
    <source>
        <dbReference type="ARBA" id="ARBA00023163"/>
    </source>
</evidence>
<dbReference type="PANTHER" id="PTHR30455">
    <property type="entry name" value="TRANSCRIPTIONAL REPRESSOR NRDR"/>
    <property type="match status" value="1"/>
</dbReference>
<organism evidence="10 11">
    <name type="scientific">Candidatus Kutchimonas denitrificans</name>
    <dbReference type="NCBI Taxonomy" id="3056748"/>
    <lineage>
        <taxon>Bacteria</taxon>
        <taxon>Pseudomonadati</taxon>
        <taxon>Gemmatimonadota</taxon>
        <taxon>Gemmatimonadia</taxon>
        <taxon>Candidatus Palauibacterales</taxon>
        <taxon>Candidatus Palauibacteraceae</taxon>
        <taxon>Candidatus Kutchimonas</taxon>
    </lineage>
</organism>
<feature type="domain" description="ATP-cone" evidence="9">
    <location>
        <begin position="49"/>
        <end position="139"/>
    </location>
</feature>
<dbReference type="AlphaFoldDB" id="A0AAE4Z5H5"/>
<comment type="cofactor">
    <cofactor evidence="8">
        <name>Zn(2+)</name>
        <dbReference type="ChEBI" id="CHEBI:29105"/>
    </cofactor>
    <text evidence="8">Binds 1 zinc ion.</text>
</comment>
<evidence type="ECO:0000259" key="9">
    <source>
        <dbReference type="PROSITE" id="PS51161"/>
    </source>
</evidence>
<keyword evidence="5 8" id="KW-0805">Transcription regulation</keyword>
<evidence type="ECO:0000256" key="8">
    <source>
        <dbReference type="HAMAP-Rule" id="MF_00440"/>
    </source>
</evidence>
<dbReference type="Proteomes" id="UP000702544">
    <property type="component" value="Unassembled WGS sequence"/>
</dbReference>
<dbReference type="PANTHER" id="PTHR30455:SF2">
    <property type="entry name" value="TRANSCRIPTIONAL REPRESSOR NRDR"/>
    <property type="match status" value="1"/>
</dbReference>
<keyword evidence="1 8" id="KW-0678">Repressor</keyword>
<evidence type="ECO:0000256" key="5">
    <source>
        <dbReference type="ARBA" id="ARBA00023015"/>
    </source>
</evidence>
<feature type="zinc finger region" evidence="8">
    <location>
        <begin position="3"/>
        <end position="34"/>
    </location>
</feature>
<evidence type="ECO:0000256" key="3">
    <source>
        <dbReference type="ARBA" id="ARBA00022771"/>
    </source>
</evidence>
<keyword evidence="3 8" id="KW-0863">Zinc-finger</keyword>
<reference evidence="10 11" key="1">
    <citation type="submission" date="2020-01" db="EMBL/GenBank/DDBJ databases">
        <title>Genomes assembled from Gulf of Kutch pelagic sediment metagenomes.</title>
        <authorList>
            <person name="Chandrashekar M."/>
            <person name="Mahajan M.S."/>
            <person name="Dave K.J."/>
            <person name="Vatsa P."/>
            <person name="Nathani N.M."/>
        </authorList>
    </citation>
    <scope>NUCLEOTIDE SEQUENCE [LARGE SCALE GENOMIC DNA]</scope>
    <source>
        <strain evidence="10">KS3-K002</strain>
    </source>
</reference>
<keyword evidence="7 8" id="KW-0804">Transcription</keyword>
<dbReference type="Pfam" id="PF03477">
    <property type="entry name" value="ATP-cone"/>
    <property type="match status" value="1"/>
</dbReference>
<keyword evidence="2 8" id="KW-0547">Nucleotide-binding</keyword>
<dbReference type="NCBIfam" id="TIGR00244">
    <property type="entry name" value="transcriptional regulator NrdR"/>
    <property type="match status" value="1"/>
</dbReference>
<comment type="similarity">
    <text evidence="8">Belongs to the NrdR family.</text>
</comment>
<dbReference type="InterPro" id="IPR003796">
    <property type="entry name" value="RNR_NrdR-like"/>
</dbReference>
<evidence type="ECO:0000256" key="1">
    <source>
        <dbReference type="ARBA" id="ARBA00022491"/>
    </source>
</evidence>
<comment type="caution">
    <text evidence="10">The sequence shown here is derived from an EMBL/GenBank/DDBJ whole genome shotgun (WGS) entry which is preliminary data.</text>
</comment>
<dbReference type="InterPro" id="IPR055173">
    <property type="entry name" value="NrdR-like_N"/>
</dbReference>
<dbReference type="GO" id="GO:0003677">
    <property type="term" value="F:DNA binding"/>
    <property type="evidence" value="ECO:0007669"/>
    <property type="project" value="UniProtKB-KW"/>
</dbReference>
<evidence type="ECO:0000256" key="2">
    <source>
        <dbReference type="ARBA" id="ARBA00022741"/>
    </source>
</evidence>
<dbReference type="InterPro" id="IPR005144">
    <property type="entry name" value="ATP-cone_dom"/>
</dbReference>
<dbReference type="GO" id="GO:0008270">
    <property type="term" value="F:zinc ion binding"/>
    <property type="evidence" value="ECO:0007669"/>
    <property type="project" value="UniProtKB-UniRule"/>
</dbReference>
<evidence type="ECO:0000256" key="4">
    <source>
        <dbReference type="ARBA" id="ARBA00022840"/>
    </source>
</evidence>
<keyword evidence="6 8" id="KW-0238">DNA-binding</keyword>
<dbReference type="EMBL" id="JAACAK010000017">
    <property type="protein sequence ID" value="NIR73913.1"/>
    <property type="molecule type" value="Genomic_DNA"/>
</dbReference>
<proteinExistence type="inferred from homology"/>
<dbReference type="PROSITE" id="PS51161">
    <property type="entry name" value="ATP_CONE"/>
    <property type="match status" value="1"/>
</dbReference>